<protein>
    <submittedName>
        <fullName evidence="1">Uncharacterized protein</fullName>
    </submittedName>
</protein>
<reference evidence="1 2" key="1">
    <citation type="submission" date="2024-08" db="EMBL/GenBank/DDBJ databases">
        <authorList>
            <person name="Cucini C."/>
            <person name="Frati F."/>
        </authorList>
    </citation>
    <scope>NUCLEOTIDE SEQUENCE [LARGE SCALE GENOMIC DNA]</scope>
</reference>
<evidence type="ECO:0000313" key="2">
    <source>
        <dbReference type="Proteomes" id="UP001642540"/>
    </source>
</evidence>
<evidence type="ECO:0000313" key="1">
    <source>
        <dbReference type="EMBL" id="CAL8068657.1"/>
    </source>
</evidence>
<keyword evidence="2" id="KW-1185">Reference proteome</keyword>
<organism evidence="1 2">
    <name type="scientific">Orchesella dallaii</name>
    <dbReference type="NCBI Taxonomy" id="48710"/>
    <lineage>
        <taxon>Eukaryota</taxon>
        <taxon>Metazoa</taxon>
        <taxon>Ecdysozoa</taxon>
        <taxon>Arthropoda</taxon>
        <taxon>Hexapoda</taxon>
        <taxon>Collembola</taxon>
        <taxon>Entomobryomorpha</taxon>
        <taxon>Entomobryoidea</taxon>
        <taxon>Orchesellidae</taxon>
        <taxon>Orchesellinae</taxon>
        <taxon>Orchesella</taxon>
    </lineage>
</organism>
<comment type="caution">
    <text evidence="1">The sequence shown here is derived from an EMBL/GenBank/DDBJ whole genome shotgun (WGS) entry which is preliminary data.</text>
</comment>
<proteinExistence type="predicted"/>
<name>A0ABP1PJ61_9HEXA</name>
<gene>
    <name evidence="1" type="ORF">ODALV1_LOCUS403</name>
</gene>
<accession>A0ABP1PJ61</accession>
<sequence length="220" mass="24987">MGRRKKAGGKKDAKSEHSYLKVLATYKCSGENCKKLWKSVHGWEREENIDCEFCGKSAKIIAVVDEMMRLDNYSCTCGIGWQSIHDENNSEQGCDCGEMVTRDGYQERFGRHFTFECTNELCKVEWEDFSITQQRTQRCRMCKCRGDIVKIEPLPPKRPPRTRLPGLFGEGSHLEECCDMCQDIIAQGKGRNCMAYRKVTCKLEESAGGGGETEVIIAIE</sequence>
<dbReference type="EMBL" id="CAXLJM020000002">
    <property type="protein sequence ID" value="CAL8068657.1"/>
    <property type="molecule type" value="Genomic_DNA"/>
</dbReference>
<dbReference type="Proteomes" id="UP001642540">
    <property type="component" value="Unassembled WGS sequence"/>
</dbReference>